<organism evidence="1 2">
    <name type="scientific">Petrolisthes cinctipes</name>
    <name type="common">Flat porcelain crab</name>
    <dbReference type="NCBI Taxonomy" id="88211"/>
    <lineage>
        <taxon>Eukaryota</taxon>
        <taxon>Metazoa</taxon>
        <taxon>Ecdysozoa</taxon>
        <taxon>Arthropoda</taxon>
        <taxon>Crustacea</taxon>
        <taxon>Multicrustacea</taxon>
        <taxon>Malacostraca</taxon>
        <taxon>Eumalacostraca</taxon>
        <taxon>Eucarida</taxon>
        <taxon>Decapoda</taxon>
        <taxon>Pleocyemata</taxon>
        <taxon>Anomura</taxon>
        <taxon>Galatheoidea</taxon>
        <taxon>Porcellanidae</taxon>
        <taxon>Petrolisthes</taxon>
    </lineage>
</organism>
<dbReference type="AlphaFoldDB" id="A0AAE1F2B8"/>
<sequence>MISDVLYENVEKYQVRVSEPHDEDNLGRWERMLKDKDGTRVWRAIDWRGEYDCPEKSEQCPSDEDFRKHFEAVLNPPNVVDLSRVDVTTITTVPVLDEPISPDQVCDQVRKLKMDKACGPDGLTPGVLSLLTAQWILVLTTLFNNVYLSGVYPEPWKRAKLFTIFKRGDKSVTDNYTNNYLGISVMNSLAKLYDMVLWGRLNHGVVQTVPRAGRCTE</sequence>
<dbReference type="Proteomes" id="UP001286313">
    <property type="component" value="Unassembled WGS sequence"/>
</dbReference>
<dbReference type="PANTHER" id="PTHR19446">
    <property type="entry name" value="REVERSE TRANSCRIPTASES"/>
    <property type="match status" value="1"/>
</dbReference>
<protein>
    <recommendedName>
        <fullName evidence="3">Reverse transcriptase</fullName>
    </recommendedName>
</protein>
<accession>A0AAE1F2B8</accession>
<reference evidence="1" key="1">
    <citation type="submission" date="2023-10" db="EMBL/GenBank/DDBJ databases">
        <title>Genome assemblies of two species of porcelain crab, Petrolisthes cinctipes and Petrolisthes manimaculis (Anomura: Porcellanidae).</title>
        <authorList>
            <person name="Angst P."/>
        </authorList>
    </citation>
    <scope>NUCLEOTIDE SEQUENCE</scope>
    <source>
        <strain evidence="1">PB745_01</strain>
        <tissue evidence="1">Gill</tissue>
    </source>
</reference>
<name>A0AAE1F2B8_PETCI</name>
<evidence type="ECO:0000313" key="1">
    <source>
        <dbReference type="EMBL" id="KAK3865685.1"/>
    </source>
</evidence>
<evidence type="ECO:0008006" key="3">
    <source>
        <dbReference type="Google" id="ProtNLM"/>
    </source>
</evidence>
<proteinExistence type="predicted"/>
<gene>
    <name evidence="1" type="ORF">Pcinc_028727</name>
</gene>
<comment type="caution">
    <text evidence="1">The sequence shown here is derived from an EMBL/GenBank/DDBJ whole genome shotgun (WGS) entry which is preliminary data.</text>
</comment>
<evidence type="ECO:0000313" key="2">
    <source>
        <dbReference type="Proteomes" id="UP001286313"/>
    </source>
</evidence>
<keyword evidence="2" id="KW-1185">Reference proteome</keyword>
<dbReference type="EMBL" id="JAWQEG010003538">
    <property type="protein sequence ID" value="KAK3865685.1"/>
    <property type="molecule type" value="Genomic_DNA"/>
</dbReference>